<keyword evidence="13" id="KW-0464">Manganese</keyword>
<evidence type="ECO:0000313" key="15">
    <source>
        <dbReference type="EMBL" id="EDV20963.1"/>
    </source>
</evidence>
<evidence type="ECO:0000256" key="11">
    <source>
        <dbReference type="ARBA" id="ARBA00023136"/>
    </source>
</evidence>
<evidence type="ECO:0000259" key="14">
    <source>
        <dbReference type="PROSITE" id="PS50011"/>
    </source>
</evidence>
<keyword evidence="12 13" id="KW-0675">Receptor</keyword>
<dbReference type="HOGENOM" id="CLU_000288_8_0_1"/>
<dbReference type="GO" id="GO:0005524">
    <property type="term" value="F:ATP binding"/>
    <property type="evidence" value="ECO:0007669"/>
    <property type="project" value="UniProtKB-UniRule"/>
</dbReference>
<organism evidence="15 16">
    <name type="scientific">Trichoplax adhaerens</name>
    <name type="common">Trichoplax reptans</name>
    <dbReference type="NCBI Taxonomy" id="10228"/>
    <lineage>
        <taxon>Eukaryota</taxon>
        <taxon>Metazoa</taxon>
        <taxon>Placozoa</taxon>
        <taxon>Uniplacotomia</taxon>
        <taxon>Trichoplacea</taxon>
        <taxon>Trichoplacidae</taxon>
        <taxon>Trichoplax</taxon>
    </lineage>
</organism>
<evidence type="ECO:0000256" key="7">
    <source>
        <dbReference type="ARBA" id="ARBA00022741"/>
    </source>
</evidence>
<evidence type="ECO:0000256" key="1">
    <source>
        <dbReference type="ARBA" id="ARBA00004479"/>
    </source>
</evidence>
<dbReference type="Gene3D" id="3.30.200.20">
    <property type="entry name" value="Phosphorylase Kinase, domain 1"/>
    <property type="match status" value="1"/>
</dbReference>
<dbReference type="PIRSF" id="PIRSF000654">
    <property type="entry name" value="Integrin-linked_kinase"/>
    <property type="match status" value="1"/>
</dbReference>
<dbReference type="InterPro" id="IPR000333">
    <property type="entry name" value="TGFB_receptor"/>
</dbReference>
<dbReference type="GeneID" id="6757819"/>
<protein>
    <recommendedName>
        <fullName evidence="13">Serine/threonine-protein kinase receptor</fullName>
        <ecNumber evidence="13">2.7.11.30</ecNumber>
    </recommendedName>
</protein>
<dbReference type="KEGG" id="tad:TRIADDRAFT_3190"/>
<dbReference type="InterPro" id="IPR000719">
    <property type="entry name" value="Prot_kinase_dom"/>
</dbReference>
<dbReference type="OMA" id="ANIITWA"/>
<dbReference type="PANTHER" id="PTHR23255:SF98">
    <property type="entry name" value="SERINE_THREONINE-PROTEIN KINASE RECEPTOR"/>
    <property type="match status" value="1"/>
</dbReference>
<dbReference type="Pfam" id="PF07714">
    <property type="entry name" value="PK_Tyr_Ser-Thr"/>
    <property type="match status" value="1"/>
</dbReference>
<dbReference type="eggNOG" id="KOG3653">
    <property type="taxonomic scope" value="Eukaryota"/>
</dbReference>
<evidence type="ECO:0000256" key="13">
    <source>
        <dbReference type="RuleBase" id="RU361271"/>
    </source>
</evidence>
<dbReference type="RefSeq" id="XP_002116607.1">
    <property type="nucleotide sequence ID" value="XM_002116571.1"/>
</dbReference>
<dbReference type="InterPro" id="IPR011009">
    <property type="entry name" value="Kinase-like_dom_sf"/>
</dbReference>
<dbReference type="PROSITE" id="PS00108">
    <property type="entry name" value="PROTEIN_KINASE_ST"/>
    <property type="match status" value="1"/>
</dbReference>
<gene>
    <name evidence="15" type="ORF">TRIADDRAFT_3190</name>
</gene>
<evidence type="ECO:0000256" key="6">
    <source>
        <dbReference type="ARBA" id="ARBA00022729"/>
    </source>
</evidence>
<keyword evidence="10" id="KW-1133">Transmembrane helix</keyword>
<dbReference type="InterPro" id="IPR001245">
    <property type="entry name" value="Ser-Thr/Tyr_kinase_cat_dom"/>
</dbReference>
<evidence type="ECO:0000256" key="3">
    <source>
        <dbReference type="ARBA" id="ARBA00022527"/>
    </source>
</evidence>
<evidence type="ECO:0000256" key="8">
    <source>
        <dbReference type="ARBA" id="ARBA00022777"/>
    </source>
</evidence>
<reference evidence="15 16" key="1">
    <citation type="journal article" date="2008" name="Nature">
        <title>The Trichoplax genome and the nature of placozoans.</title>
        <authorList>
            <person name="Srivastava M."/>
            <person name="Begovic E."/>
            <person name="Chapman J."/>
            <person name="Putnam N.H."/>
            <person name="Hellsten U."/>
            <person name="Kawashima T."/>
            <person name="Kuo A."/>
            <person name="Mitros T."/>
            <person name="Salamov A."/>
            <person name="Carpenter M.L."/>
            <person name="Signorovitch A.Y."/>
            <person name="Moreno M.A."/>
            <person name="Kamm K."/>
            <person name="Grimwood J."/>
            <person name="Schmutz J."/>
            <person name="Shapiro H."/>
            <person name="Grigoriev I.V."/>
            <person name="Buss L.W."/>
            <person name="Schierwater B."/>
            <person name="Dellaporta S.L."/>
            <person name="Rokhsar D.S."/>
        </authorList>
    </citation>
    <scope>NUCLEOTIDE SEQUENCE [LARGE SCALE GENOMIC DNA]</scope>
    <source>
        <strain evidence="15 16">Grell-BS-1999</strain>
    </source>
</reference>
<keyword evidence="8 13" id="KW-0418">Kinase</keyword>
<dbReference type="PhylomeDB" id="B3S8I8"/>
<dbReference type="STRING" id="10228.B3S8I8"/>
<dbReference type="FunFam" id="1.10.510.10:FF:000304">
    <property type="entry name" value="Receptor protein serine/threonine kinase"/>
    <property type="match status" value="1"/>
</dbReference>
<keyword evidence="7 13" id="KW-0547">Nucleotide-binding</keyword>
<dbReference type="CTD" id="6757819"/>
<dbReference type="GO" id="GO:0016020">
    <property type="term" value="C:membrane"/>
    <property type="evidence" value="ECO:0007669"/>
    <property type="project" value="UniProtKB-SubCell"/>
</dbReference>
<dbReference type="PROSITE" id="PS50011">
    <property type="entry name" value="PROTEIN_KINASE_DOM"/>
    <property type="match status" value="1"/>
</dbReference>
<keyword evidence="5" id="KW-0812">Transmembrane</keyword>
<dbReference type="PANTHER" id="PTHR23255">
    <property type="entry name" value="TRANSFORMING GROWTH FACTOR-BETA RECEPTOR TYPE I AND II"/>
    <property type="match status" value="1"/>
</dbReference>
<comment type="catalytic activity">
    <reaction evidence="13">
        <text>L-threonyl-[receptor-protein] + ATP = O-phospho-L-threonyl-[receptor-protein] + ADP + H(+)</text>
        <dbReference type="Rhea" id="RHEA:44880"/>
        <dbReference type="Rhea" id="RHEA-COMP:11024"/>
        <dbReference type="Rhea" id="RHEA-COMP:11025"/>
        <dbReference type="ChEBI" id="CHEBI:15378"/>
        <dbReference type="ChEBI" id="CHEBI:30013"/>
        <dbReference type="ChEBI" id="CHEBI:30616"/>
        <dbReference type="ChEBI" id="CHEBI:61977"/>
        <dbReference type="ChEBI" id="CHEBI:456216"/>
        <dbReference type="EC" id="2.7.11.30"/>
    </reaction>
</comment>
<dbReference type="AlphaFoldDB" id="B3S8I8"/>
<evidence type="ECO:0000256" key="9">
    <source>
        <dbReference type="ARBA" id="ARBA00022840"/>
    </source>
</evidence>
<keyword evidence="3 13" id="KW-0723">Serine/threonine-protein kinase</keyword>
<dbReference type="SUPFAM" id="SSF56112">
    <property type="entry name" value="Protein kinase-like (PK-like)"/>
    <property type="match status" value="1"/>
</dbReference>
<feature type="domain" description="Protein kinase" evidence="14">
    <location>
        <begin position="1"/>
        <end position="267"/>
    </location>
</feature>
<dbReference type="FunCoup" id="B3S8I8">
    <property type="interactions" value="1804"/>
</dbReference>
<accession>B3S8I8</accession>
<keyword evidence="16" id="KW-1185">Reference proteome</keyword>
<dbReference type="Gene3D" id="1.10.510.10">
    <property type="entry name" value="Transferase(Phosphotransferase) domain 1"/>
    <property type="match status" value="1"/>
</dbReference>
<keyword evidence="4 13" id="KW-0808">Transferase</keyword>
<evidence type="ECO:0000256" key="4">
    <source>
        <dbReference type="ARBA" id="ARBA00022679"/>
    </source>
</evidence>
<feature type="non-terminal residue" evidence="15">
    <location>
        <position position="267"/>
    </location>
</feature>
<evidence type="ECO:0000256" key="5">
    <source>
        <dbReference type="ARBA" id="ARBA00022692"/>
    </source>
</evidence>
<dbReference type="OrthoDB" id="547665at2759"/>
<keyword evidence="13" id="KW-0460">Magnesium</keyword>
<evidence type="ECO:0000256" key="2">
    <source>
        <dbReference type="ARBA" id="ARBA00009605"/>
    </source>
</evidence>
<evidence type="ECO:0000313" key="16">
    <source>
        <dbReference type="Proteomes" id="UP000009022"/>
    </source>
</evidence>
<dbReference type="InParanoid" id="B3S8I8"/>
<keyword evidence="6" id="KW-0732">Signal</keyword>
<comment type="similarity">
    <text evidence="2 13">Belongs to the protein kinase superfamily. TKL Ser/Thr protein kinase family. TGFB receptor subfamily.</text>
</comment>
<feature type="non-terminal residue" evidence="15">
    <location>
        <position position="1"/>
    </location>
</feature>
<dbReference type="InterPro" id="IPR008271">
    <property type="entry name" value="Ser/Thr_kinase_AS"/>
</dbReference>
<keyword evidence="13" id="KW-0479">Metal-binding</keyword>
<comment type="subcellular location">
    <subcellularLocation>
        <location evidence="1 13">Membrane</location>
        <topology evidence="1 13">Single-pass type I membrane protein</topology>
    </subcellularLocation>
</comment>
<dbReference type="PRINTS" id="PR00653">
    <property type="entry name" value="ACTIVIN2R"/>
</dbReference>
<evidence type="ECO:0000256" key="10">
    <source>
        <dbReference type="ARBA" id="ARBA00022989"/>
    </source>
</evidence>
<dbReference type="GO" id="GO:0004675">
    <property type="term" value="F:transmembrane receptor protein serine/threonine kinase activity"/>
    <property type="evidence" value="ECO:0007669"/>
    <property type="project" value="UniProtKB-EC"/>
</dbReference>
<dbReference type="GO" id="GO:0046872">
    <property type="term" value="F:metal ion binding"/>
    <property type="evidence" value="ECO:0007669"/>
    <property type="project" value="UniProtKB-KW"/>
</dbReference>
<proteinExistence type="inferred from homology"/>
<name>B3S8I8_TRIAD</name>
<dbReference type="EC" id="2.7.11.30" evidence="13"/>
<comment type="cofactor">
    <cofactor evidence="13">
        <name>Mg(2+)</name>
        <dbReference type="ChEBI" id="CHEBI:18420"/>
    </cofactor>
    <cofactor evidence="13">
        <name>Mn(2+)</name>
        <dbReference type="ChEBI" id="CHEBI:29035"/>
    </cofactor>
</comment>
<keyword evidence="11" id="KW-0472">Membrane</keyword>
<keyword evidence="9 13" id="KW-0067">ATP-binding</keyword>
<dbReference type="EMBL" id="DS985256">
    <property type="protein sequence ID" value="EDV20963.1"/>
    <property type="molecule type" value="Genomic_DNA"/>
</dbReference>
<evidence type="ECO:0000256" key="12">
    <source>
        <dbReference type="ARBA" id="ARBA00023170"/>
    </source>
</evidence>
<dbReference type="Proteomes" id="UP000009022">
    <property type="component" value="Unassembled WGS sequence"/>
</dbReference>
<sequence>NSLVAVKILTQQKKMSWEAEKEMYHYLASHSQILHFYFAEKRHEDEYWIVTEFHCQGSLHGFLKDNALDWNAAIKMARSIAEGLAYLHWEGIGTDGELSKPSIAHRDFKSKNVLVKSDGTCCIADFGLAVKFDANTRPIDIHAQVGTYRYMSPEVLDGAISFNRESFLRIDVYALALVLWEIMSRCSINDSPPGAYHLPFEEELGRVPTLEQMQTFVVDKKSRPKMENNFLSFPSADLIRETIEDCWDDDAEARLTAGCVAERLASL</sequence>